<feature type="region of interest" description="Disordered" evidence="1">
    <location>
        <begin position="153"/>
        <end position="177"/>
    </location>
</feature>
<dbReference type="InterPro" id="IPR000383">
    <property type="entry name" value="Xaa-Pro-like_dom"/>
</dbReference>
<gene>
    <name evidence="3" type="ordered locus">ZPR_2074</name>
</gene>
<dbReference type="AlphaFoldDB" id="D5BAN6"/>
<organism evidence="3 4">
    <name type="scientific">Zunongwangia profunda (strain DSM 18752 / CCTCC AB 206139 / SM-A87)</name>
    <name type="common">Wangia profunda</name>
    <dbReference type="NCBI Taxonomy" id="655815"/>
    <lineage>
        <taxon>Bacteria</taxon>
        <taxon>Pseudomonadati</taxon>
        <taxon>Bacteroidota</taxon>
        <taxon>Flavobacteriia</taxon>
        <taxon>Flavobacteriales</taxon>
        <taxon>Flavobacteriaceae</taxon>
        <taxon>Zunongwangia</taxon>
    </lineage>
</organism>
<keyword evidence="3" id="KW-0645">Protease</keyword>
<proteinExistence type="predicted"/>
<dbReference type="KEGG" id="zpr:ZPR_2074"/>
<dbReference type="EMBL" id="CP001650">
    <property type="protein sequence ID" value="ADF52399.1"/>
    <property type="molecule type" value="Genomic_DNA"/>
</dbReference>
<evidence type="ECO:0000259" key="2">
    <source>
        <dbReference type="Pfam" id="PF02129"/>
    </source>
</evidence>
<dbReference type="InterPro" id="IPR029058">
    <property type="entry name" value="AB_hydrolase_fold"/>
</dbReference>
<accession>D5BAN6</accession>
<keyword evidence="4" id="KW-1185">Reference proteome</keyword>
<dbReference type="SUPFAM" id="SSF53474">
    <property type="entry name" value="alpha/beta-Hydrolases"/>
    <property type="match status" value="1"/>
</dbReference>
<reference evidence="3 4" key="1">
    <citation type="journal article" date="2010" name="BMC Genomics">
        <title>The complete genome of Zunongwangia profunda SM-A87 reveals its adaptation to the deep-sea environment and ecological role in sedimentary organic nitrogen degradation.</title>
        <authorList>
            <person name="Qin Q.L."/>
            <person name="Zhang X.Y."/>
            <person name="Wang X.M."/>
            <person name="Liu G.M."/>
            <person name="Chen X.L."/>
            <person name="Xie B.B."/>
            <person name="Dang H.Y."/>
            <person name="Zhou B.C."/>
            <person name="Yu J."/>
            <person name="Zhang Y.Z."/>
        </authorList>
    </citation>
    <scope>NUCLEOTIDE SEQUENCE [LARGE SCALE GENOMIC DNA]</scope>
    <source>
        <strain evidence="4">DSM 18752 / CCTCC AB 206139 / SM-A87</strain>
    </source>
</reference>
<dbReference type="GO" id="GO:0004177">
    <property type="term" value="F:aminopeptidase activity"/>
    <property type="evidence" value="ECO:0007669"/>
    <property type="project" value="UniProtKB-KW"/>
</dbReference>
<sequence>MIKKHIAFFWIVSLITSLSLAQEKVKPIFKDGEAQIVPEFEDGSKWIRHDLWVETEFDTDGDGKPDRMHVDVTRPMQTETEGLKLPIIYESSPYYAGTAGFAEGIFWDVNHELGEAPKERVHPEVVRRGERPIISNSQIETWVPRGYIVVHSSSPGTGPSDGSPTVGGITNPWPQKQ</sequence>
<dbReference type="Proteomes" id="UP000001654">
    <property type="component" value="Chromosome"/>
</dbReference>
<dbReference type="HOGENOM" id="CLU_1517365_0_0_10"/>
<dbReference type="Pfam" id="PF02129">
    <property type="entry name" value="Peptidase_S15"/>
    <property type="match status" value="1"/>
</dbReference>
<feature type="domain" description="Xaa-Pro dipeptidyl-peptidase-like" evidence="2">
    <location>
        <begin position="62"/>
        <end position="167"/>
    </location>
</feature>
<dbReference type="eggNOG" id="COG2936">
    <property type="taxonomic scope" value="Bacteria"/>
</dbReference>
<name>D5BAN6_ZUNPS</name>
<protein>
    <submittedName>
        <fullName evidence="3">X-prolyl-dipeptidyl aminopeptidase</fullName>
    </submittedName>
</protein>
<keyword evidence="3" id="KW-0031">Aminopeptidase</keyword>
<evidence type="ECO:0000313" key="4">
    <source>
        <dbReference type="Proteomes" id="UP000001654"/>
    </source>
</evidence>
<feature type="compositionally biased region" description="Low complexity" evidence="1">
    <location>
        <begin position="153"/>
        <end position="168"/>
    </location>
</feature>
<keyword evidence="3" id="KW-0378">Hydrolase</keyword>
<evidence type="ECO:0000313" key="3">
    <source>
        <dbReference type="EMBL" id="ADF52399.1"/>
    </source>
</evidence>
<dbReference type="Gene3D" id="3.40.50.1820">
    <property type="entry name" value="alpha/beta hydrolase"/>
    <property type="match status" value="1"/>
</dbReference>
<evidence type="ECO:0000256" key="1">
    <source>
        <dbReference type="SAM" id="MobiDB-lite"/>
    </source>
</evidence>
<dbReference type="STRING" id="655815.ZPR_2074"/>